<evidence type="ECO:0000256" key="5">
    <source>
        <dbReference type="ARBA" id="ARBA00022730"/>
    </source>
</evidence>
<dbReference type="SMART" id="SM01265">
    <property type="entry name" value="Mab-21"/>
    <property type="match status" value="1"/>
</dbReference>
<dbReference type="GO" id="GO:0006412">
    <property type="term" value="P:translation"/>
    <property type="evidence" value="ECO:0007669"/>
    <property type="project" value="InterPro"/>
</dbReference>
<feature type="domain" description="Mab-21-like HhH/H2TH-like" evidence="14">
    <location>
        <begin position="265"/>
        <end position="360"/>
    </location>
</feature>
<keyword evidence="9" id="KW-0687">Ribonucleoprotein</keyword>
<name>A0AAW1AZ17_CROAD</name>
<evidence type="ECO:0000313" key="15">
    <source>
        <dbReference type="EMBL" id="KAK9394781.1"/>
    </source>
</evidence>
<evidence type="ECO:0000256" key="7">
    <source>
        <dbReference type="ARBA" id="ARBA00022980"/>
    </source>
</evidence>
<dbReference type="InterPro" id="IPR022803">
    <property type="entry name" value="Ribosomal_uL5_dom_sf"/>
</dbReference>
<feature type="domain" description="Large ribosomal subunit protein uL5 N-terminal" evidence="12">
    <location>
        <begin position="434"/>
        <end position="487"/>
    </location>
</feature>
<dbReference type="GO" id="GO:0005737">
    <property type="term" value="C:cytoplasm"/>
    <property type="evidence" value="ECO:0007669"/>
    <property type="project" value="UniProtKB-SubCell"/>
</dbReference>
<dbReference type="Gene3D" id="3.30.460.90">
    <property type="match status" value="1"/>
</dbReference>
<dbReference type="GO" id="GO:0019843">
    <property type="term" value="F:rRNA binding"/>
    <property type="evidence" value="ECO:0007669"/>
    <property type="project" value="UniProtKB-KW"/>
</dbReference>
<proteinExistence type="inferred from homology"/>
<dbReference type="InterPro" id="IPR002132">
    <property type="entry name" value="Ribosomal_uL5"/>
</dbReference>
<keyword evidence="7 15" id="KW-0689">Ribosomal protein</keyword>
<dbReference type="PANTHER" id="PTHR11994">
    <property type="entry name" value="60S RIBOSOMAL PROTEIN L11-RELATED"/>
    <property type="match status" value="1"/>
</dbReference>
<dbReference type="EMBL" id="JAOTOJ010000011">
    <property type="protein sequence ID" value="KAK9394781.1"/>
    <property type="molecule type" value="Genomic_DNA"/>
</dbReference>
<dbReference type="AlphaFoldDB" id="A0AAW1AZ17"/>
<evidence type="ECO:0000259" key="13">
    <source>
        <dbReference type="Pfam" id="PF00673"/>
    </source>
</evidence>
<comment type="caution">
    <text evidence="15">The sequence shown here is derived from an EMBL/GenBank/DDBJ whole genome shotgun (WGS) entry which is preliminary data.</text>
</comment>
<gene>
    <name evidence="15" type="ORF">NXF25_015309</name>
</gene>
<dbReference type="GO" id="GO:0003735">
    <property type="term" value="F:structural constituent of ribosome"/>
    <property type="evidence" value="ECO:0007669"/>
    <property type="project" value="InterPro"/>
</dbReference>
<dbReference type="GO" id="GO:1990904">
    <property type="term" value="C:ribonucleoprotein complex"/>
    <property type="evidence" value="ECO:0007669"/>
    <property type="project" value="UniProtKB-KW"/>
</dbReference>
<protein>
    <recommendedName>
        <fullName evidence="10">Large ribosomal subunit protein uL5</fullName>
    </recommendedName>
    <alternativeName>
        <fullName evidence="11">60S ribosomal protein L11</fullName>
    </alternativeName>
</protein>
<dbReference type="Pfam" id="PF00673">
    <property type="entry name" value="Ribosomal_L5_C"/>
    <property type="match status" value="1"/>
</dbReference>
<dbReference type="Gene3D" id="3.30.1440.10">
    <property type="match status" value="1"/>
</dbReference>
<sequence length="602" mass="68554">MVRGYIPSHSPNVVWKMYRSEGKKLSLTTSTKRSERLAASAAAAVGSGGHQVQQAEDIVKVKKAKTLHPGHSDKVKAVDVVENFIAHFLIYLHECPDRPGFRDTRELIPGDNYAYEQFLCPGEFEVLLTIPLPDCTQYMEVEGYRGLFYTLSLLKKSHDFPATFLLEDGRTISPRNITEEFWKQVNAFIDVAYSGWQVKLEKKKANSPRVNLVVLDDCGAMFMTMNLVPLLEFTGQGPFAKQARELTEENLVAHLMKRFYFAAEQNDCLKMLQDLVDSLKMEHPLMLAPLSSHHLQMSFLHTLWKWKADTDWKPSDVAYCFERVLGNFIQEVASAHLSHFFLPTCNLFAAKLFPPTKLKFLCCHLKEKEALAKTSHQKSYPALAGNPSVYELTALTRALWQFRLTGRIKILFRSTRALFHASKMSQQDQGEKENPMRELRIRKLCLNICVGESGDRLTRAAKVLEQLTGQTPVFSKARYTVRSFGIRRNEKIAVHCTVRGAKAEEILEKGLKVREYELRKNNFSDTGNFGFGIQEHIDLGIKYDPSIGIYGLDFYVVLGRPGFSIADKKRRTGSIGAKHRISKEEAMRWFQQKYDGIILPGK</sequence>
<keyword evidence="5" id="KW-0699">rRNA-binding</keyword>
<dbReference type="Gene3D" id="1.10.1410.40">
    <property type="match status" value="1"/>
</dbReference>
<reference evidence="15 16" key="1">
    <citation type="journal article" date="2024" name="Proc. Natl. Acad. Sci. U.S.A.">
        <title>The genetic regulatory architecture and epigenomic basis for age-related changes in rattlesnake venom.</title>
        <authorList>
            <person name="Hogan M.P."/>
            <person name="Holding M.L."/>
            <person name="Nystrom G.S."/>
            <person name="Colston T.J."/>
            <person name="Bartlett D.A."/>
            <person name="Mason A.J."/>
            <person name="Ellsworth S.A."/>
            <person name="Rautsaw R.M."/>
            <person name="Lawrence K.C."/>
            <person name="Strickland J.L."/>
            <person name="He B."/>
            <person name="Fraser P."/>
            <person name="Margres M.J."/>
            <person name="Gilbert D.M."/>
            <person name="Gibbs H.L."/>
            <person name="Parkinson C.L."/>
            <person name="Rokyta D.R."/>
        </authorList>
    </citation>
    <scope>NUCLEOTIDE SEQUENCE [LARGE SCALE GENOMIC DNA]</scope>
    <source>
        <strain evidence="15">DRR0105</strain>
    </source>
</reference>
<dbReference type="Pfam" id="PF00281">
    <property type="entry name" value="Ribosomal_L5"/>
    <property type="match status" value="1"/>
</dbReference>
<evidence type="ECO:0000256" key="10">
    <source>
        <dbReference type="ARBA" id="ARBA00035245"/>
    </source>
</evidence>
<comment type="similarity">
    <text evidence="3">Belongs to the universal ribosomal protein uL5 family.</text>
</comment>
<dbReference type="PROSITE" id="PS00358">
    <property type="entry name" value="RIBOSOMAL_L5"/>
    <property type="match status" value="1"/>
</dbReference>
<evidence type="ECO:0000256" key="6">
    <source>
        <dbReference type="ARBA" id="ARBA00022884"/>
    </source>
</evidence>
<dbReference type="FunFam" id="3.30.1440.10:FF:000004">
    <property type="entry name" value="60S ribosomal protein L11, putative"/>
    <property type="match status" value="1"/>
</dbReference>
<evidence type="ECO:0000313" key="16">
    <source>
        <dbReference type="Proteomes" id="UP001474421"/>
    </source>
</evidence>
<evidence type="ECO:0000256" key="1">
    <source>
        <dbReference type="ARBA" id="ARBA00004123"/>
    </source>
</evidence>
<feature type="domain" description="Large ribosomal subunit protein uL5 C-terminal" evidence="13">
    <location>
        <begin position="491"/>
        <end position="589"/>
    </location>
</feature>
<keyword evidence="16" id="KW-1185">Reference proteome</keyword>
<evidence type="ECO:0000259" key="14">
    <source>
        <dbReference type="Pfam" id="PF20266"/>
    </source>
</evidence>
<dbReference type="InterPro" id="IPR057266">
    <property type="entry name" value="Ribosomal_uL5_euk/arc-type"/>
</dbReference>
<accession>A0AAW1AZ17</accession>
<dbReference type="InterPro" id="IPR031310">
    <property type="entry name" value="Ribosomal_uL5_N"/>
</dbReference>
<keyword evidence="6" id="KW-0694">RNA-binding</keyword>
<evidence type="ECO:0000256" key="9">
    <source>
        <dbReference type="ARBA" id="ARBA00023274"/>
    </source>
</evidence>
<dbReference type="Pfam" id="PF20266">
    <property type="entry name" value="Mab-21_C"/>
    <property type="match status" value="1"/>
</dbReference>
<dbReference type="Proteomes" id="UP001474421">
    <property type="component" value="Unassembled WGS sequence"/>
</dbReference>
<dbReference type="GO" id="GO:0005840">
    <property type="term" value="C:ribosome"/>
    <property type="evidence" value="ECO:0007669"/>
    <property type="project" value="UniProtKB-KW"/>
</dbReference>
<dbReference type="InterPro" id="IPR020929">
    <property type="entry name" value="Ribosomal_uL5_CS"/>
</dbReference>
<dbReference type="SUPFAM" id="SSF55282">
    <property type="entry name" value="RL5-like"/>
    <property type="match status" value="1"/>
</dbReference>
<keyword evidence="8" id="KW-0539">Nucleus</keyword>
<evidence type="ECO:0000256" key="8">
    <source>
        <dbReference type="ARBA" id="ARBA00023242"/>
    </source>
</evidence>
<evidence type="ECO:0000256" key="11">
    <source>
        <dbReference type="ARBA" id="ARBA00035322"/>
    </source>
</evidence>
<evidence type="ECO:0000256" key="4">
    <source>
        <dbReference type="ARBA" id="ARBA00022490"/>
    </source>
</evidence>
<keyword evidence="4" id="KW-0963">Cytoplasm</keyword>
<evidence type="ECO:0000256" key="2">
    <source>
        <dbReference type="ARBA" id="ARBA00004496"/>
    </source>
</evidence>
<dbReference type="GO" id="GO:0005634">
    <property type="term" value="C:nucleus"/>
    <property type="evidence" value="ECO:0007669"/>
    <property type="project" value="UniProtKB-SubCell"/>
</dbReference>
<organism evidence="15 16">
    <name type="scientific">Crotalus adamanteus</name>
    <name type="common">Eastern diamondback rattlesnake</name>
    <dbReference type="NCBI Taxonomy" id="8729"/>
    <lineage>
        <taxon>Eukaryota</taxon>
        <taxon>Metazoa</taxon>
        <taxon>Chordata</taxon>
        <taxon>Craniata</taxon>
        <taxon>Vertebrata</taxon>
        <taxon>Euteleostomi</taxon>
        <taxon>Lepidosauria</taxon>
        <taxon>Squamata</taxon>
        <taxon>Bifurcata</taxon>
        <taxon>Unidentata</taxon>
        <taxon>Episquamata</taxon>
        <taxon>Toxicofera</taxon>
        <taxon>Serpentes</taxon>
        <taxon>Colubroidea</taxon>
        <taxon>Viperidae</taxon>
        <taxon>Crotalinae</taxon>
        <taxon>Crotalus</taxon>
    </lineage>
</organism>
<dbReference type="InterPro" id="IPR046906">
    <property type="entry name" value="Mab-21_HhH/H2TH-like"/>
</dbReference>
<dbReference type="NCBIfam" id="NF003258">
    <property type="entry name" value="PRK04219.1"/>
    <property type="match status" value="1"/>
</dbReference>
<comment type="subcellular location">
    <subcellularLocation>
        <location evidence="2">Cytoplasm</location>
    </subcellularLocation>
    <subcellularLocation>
        <location evidence="1">Nucleus</location>
    </subcellularLocation>
</comment>
<evidence type="ECO:0000259" key="12">
    <source>
        <dbReference type="Pfam" id="PF00281"/>
    </source>
</evidence>
<dbReference type="InterPro" id="IPR031309">
    <property type="entry name" value="Ribosomal_uL5_C"/>
</dbReference>
<evidence type="ECO:0000256" key="3">
    <source>
        <dbReference type="ARBA" id="ARBA00008553"/>
    </source>
</evidence>
<dbReference type="InterPro" id="IPR024810">
    <property type="entry name" value="MAB21L/cGLR"/>
</dbReference>